<evidence type="ECO:0000313" key="1">
    <source>
        <dbReference type="EMBL" id="HCT59126.1"/>
    </source>
</evidence>
<gene>
    <name evidence="1" type="ORF">DGD08_18140</name>
</gene>
<name>A0A3D4VDB0_9BACT</name>
<dbReference type="Proteomes" id="UP000264071">
    <property type="component" value="Unassembled WGS sequence"/>
</dbReference>
<dbReference type="PANTHER" id="PTHR38784">
    <property type="entry name" value="SUCROSE PHOSPHORYLASE"/>
    <property type="match status" value="1"/>
</dbReference>
<dbReference type="Pfam" id="PF07152">
    <property type="entry name" value="YaeQ"/>
    <property type="match status" value="1"/>
</dbReference>
<accession>A0A3D4VDB0</accession>
<dbReference type="InterPro" id="IPR038590">
    <property type="entry name" value="YaeQ_sf"/>
</dbReference>
<organism evidence="1 2">
    <name type="scientific">Gemmatimonas aurantiaca</name>
    <dbReference type="NCBI Taxonomy" id="173480"/>
    <lineage>
        <taxon>Bacteria</taxon>
        <taxon>Pseudomonadati</taxon>
        <taxon>Gemmatimonadota</taxon>
        <taxon>Gemmatimonadia</taxon>
        <taxon>Gemmatimonadales</taxon>
        <taxon>Gemmatimonadaceae</taxon>
        <taxon>Gemmatimonas</taxon>
    </lineage>
</organism>
<protein>
    <recommendedName>
        <fullName evidence="3">YaeQ family protein</fullName>
    </recommendedName>
</protein>
<dbReference type="OMA" id="DERMMIR"/>
<evidence type="ECO:0008006" key="3">
    <source>
        <dbReference type="Google" id="ProtNLM"/>
    </source>
</evidence>
<dbReference type="PIRSF" id="PIRSF011484">
    <property type="entry name" value="YaeQ"/>
    <property type="match status" value="1"/>
</dbReference>
<evidence type="ECO:0000313" key="2">
    <source>
        <dbReference type="Proteomes" id="UP000264071"/>
    </source>
</evidence>
<reference evidence="1 2" key="1">
    <citation type="journal article" date="2018" name="Nat. Biotechnol.">
        <title>A standardized bacterial taxonomy based on genome phylogeny substantially revises the tree of life.</title>
        <authorList>
            <person name="Parks D.H."/>
            <person name="Chuvochina M."/>
            <person name="Waite D.W."/>
            <person name="Rinke C."/>
            <person name="Skarshewski A."/>
            <person name="Chaumeil P.A."/>
            <person name="Hugenholtz P."/>
        </authorList>
    </citation>
    <scope>NUCLEOTIDE SEQUENCE [LARGE SCALE GENOMIC DNA]</scope>
    <source>
        <strain evidence="1">UBA8844</strain>
    </source>
</reference>
<dbReference type="InterPro" id="IPR011335">
    <property type="entry name" value="Restrct_endonuc-II-like"/>
</dbReference>
<dbReference type="Gene3D" id="3.10.640.10">
    <property type="entry name" value="Restriction endonuclease-like alpha-beta roll domain"/>
    <property type="match status" value="1"/>
</dbReference>
<dbReference type="SMART" id="SM01322">
    <property type="entry name" value="YaeQ"/>
    <property type="match status" value="1"/>
</dbReference>
<dbReference type="SUPFAM" id="SSF52980">
    <property type="entry name" value="Restriction endonuclease-like"/>
    <property type="match status" value="1"/>
</dbReference>
<dbReference type="AlphaFoldDB" id="A0A3D4VDB0"/>
<comment type="caution">
    <text evidence="1">The sequence shown here is derived from an EMBL/GenBank/DDBJ whole genome shotgun (WGS) entry which is preliminary data.</text>
</comment>
<sequence>MALTSTMYSLRIELAHVDRGVYESLDFRMAMHPSESPEYFVARLLAYCLEYAEGIGFSRGVSDPDDPTISVRDLTGTITTWIEIGLPDAARLHKASKAAPRVAVYTHRDPTVWLRQIAGERIHKVDQIAGHVFDRELIDELVARLDRRMTLDVSVTDGTLFINHNGTTITGQVTPMSLVPA</sequence>
<dbReference type="InterPro" id="IPR009822">
    <property type="entry name" value="YaeQ"/>
</dbReference>
<dbReference type="PANTHER" id="PTHR38784:SF1">
    <property type="entry name" value="SUCROSE PHOSPHORYLASE"/>
    <property type="match status" value="1"/>
</dbReference>
<proteinExistence type="predicted"/>
<dbReference type="EMBL" id="DPIY01000012">
    <property type="protein sequence ID" value="HCT59126.1"/>
    <property type="molecule type" value="Genomic_DNA"/>
</dbReference>